<dbReference type="Proteomes" id="UP000760494">
    <property type="component" value="Unassembled WGS sequence"/>
</dbReference>
<proteinExistence type="predicted"/>
<dbReference type="EMBL" id="CABFJX010000385">
    <property type="protein sequence ID" value="VTT77001.1"/>
    <property type="molecule type" value="Genomic_DNA"/>
</dbReference>
<reference evidence="1" key="1">
    <citation type="submission" date="2019-05" db="EMBL/GenBank/DDBJ databases">
        <authorList>
            <person name="Piombo E."/>
        </authorList>
    </citation>
    <scope>NUCLEOTIDE SEQUENCE</scope>
    <source>
        <strain evidence="1">C2S</strain>
    </source>
</reference>
<sequence length="132" mass="14973">MEETSKIGTNINTIYFKTGSKDTINQIRVNKRGPTDNKELRDLIVNNLNLDLYLQNGNRQELPRIIVRLNNPDGYIIEAMVDIRSEGNVISKKVVKDCKLKIINIEAITISYIGNKLKIIGQVEAKIYLANT</sequence>
<accession>A0A9Q9RVA9</accession>
<protein>
    <submittedName>
        <fullName evidence="1">Uncharacterized protein</fullName>
    </submittedName>
</protein>
<evidence type="ECO:0000313" key="1">
    <source>
        <dbReference type="EMBL" id="VTT77001.1"/>
    </source>
</evidence>
<dbReference type="AlphaFoldDB" id="A0A9Q9RVA9"/>
<gene>
    <name evidence="1" type="ORF">C2S_2106</name>
</gene>
<comment type="caution">
    <text evidence="1">The sequence shown here is derived from an EMBL/GenBank/DDBJ whole genome shotgun (WGS) entry which is preliminary data.</text>
</comment>
<evidence type="ECO:0000313" key="2">
    <source>
        <dbReference type="Proteomes" id="UP000760494"/>
    </source>
</evidence>
<name>A0A9Q9RVA9_FUSFU</name>
<organism evidence="1 2">
    <name type="scientific">Fusarium fujikuroi</name>
    <name type="common">Bakanae and foot rot disease fungus</name>
    <name type="synonym">Gibberella fujikuroi</name>
    <dbReference type="NCBI Taxonomy" id="5127"/>
    <lineage>
        <taxon>Eukaryota</taxon>
        <taxon>Fungi</taxon>
        <taxon>Dikarya</taxon>
        <taxon>Ascomycota</taxon>
        <taxon>Pezizomycotina</taxon>
        <taxon>Sordariomycetes</taxon>
        <taxon>Hypocreomycetidae</taxon>
        <taxon>Hypocreales</taxon>
        <taxon>Nectriaceae</taxon>
        <taxon>Fusarium</taxon>
        <taxon>Fusarium fujikuroi species complex</taxon>
    </lineage>
</organism>